<evidence type="ECO:0000256" key="1">
    <source>
        <dbReference type="ARBA" id="ARBA00004123"/>
    </source>
</evidence>
<dbReference type="InterPro" id="IPR044280">
    <property type="entry name" value="Hac1/HY5"/>
</dbReference>
<dbReference type="InterPro" id="IPR046347">
    <property type="entry name" value="bZIP_sf"/>
</dbReference>
<proteinExistence type="inferred from homology"/>
<reference evidence="10 11" key="1">
    <citation type="submission" date="2016-03" db="EMBL/GenBank/DDBJ databases">
        <title>How can Kluyveromyces marxianus grow so fast - potential evolutionary course in Saccharomyces Complex revealed by comparative genomics.</title>
        <authorList>
            <person name="Mo W."/>
            <person name="Lu W."/>
            <person name="Yang X."/>
            <person name="Qi J."/>
            <person name="Lv H."/>
        </authorList>
    </citation>
    <scope>NUCLEOTIDE SEQUENCE [LARGE SCALE GENOMIC DNA]</scope>
    <source>
        <strain evidence="10 11">FIM1</strain>
    </source>
</reference>
<keyword evidence="3" id="KW-0805">Transcription regulation</keyword>
<dbReference type="Proteomes" id="UP000422736">
    <property type="component" value="Chromosome 2"/>
</dbReference>
<keyword evidence="8" id="KW-0175">Coiled coil</keyword>
<comment type="similarity">
    <text evidence="2">Belongs to the bZIP family.</text>
</comment>
<keyword evidence="6" id="KW-0834">Unfolded protein response</keyword>
<evidence type="ECO:0000256" key="6">
    <source>
        <dbReference type="ARBA" id="ARBA00023230"/>
    </source>
</evidence>
<organism evidence="10 11">
    <name type="scientific">Kluyveromyces marxianus</name>
    <name type="common">Yeast</name>
    <name type="synonym">Candida kefyr</name>
    <dbReference type="NCBI Taxonomy" id="4911"/>
    <lineage>
        <taxon>Eukaryota</taxon>
        <taxon>Fungi</taxon>
        <taxon>Dikarya</taxon>
        <taxon>Ascomycota</taxon>
        <taxon>Saccharomycotina</taxon>
        <taxon>Saccharomycetes</taxon>
        <taxon>Saccharomycetales</taxon>
        <taxon>Saccharomycetaceae</taxon>
        <taxon>Kluyveromyces</taxon>
    </lineage>
</organism>
<name>A0ABX6ERZ6_KLUMA</name>
<accession>A0ABX6ERZ6</accession>
<dbReference type="PANTHER" id="PTHR46714:SF6">
    <property type="entry name" value="TRANSCRIPTIONAL ACTIVATOR HAC1"/>
    <property type="match status" value="1"/>
</dbReference>
<evidence type="ECO:0000256" key="5">
    <source>
        <dbReference type="ARBA" id="ARBA00023163"/>
    </source>
</evidence>
<evidence type="ECO:0000259" key="9">
    <source>
        <dbReference type="PROSITE" id="PS00036"/>
    </source>
</evidence>
<keyword evidence="4" id="KW-0238">DNA-binding</keyword>
<evidence type="ECO:0000256" key="7">
    <source>
        <dbReference type="ARBA" id="ARBA00023242"/>
    </source>
</evidence>
<dbReference type="Gene3D" id="1.20.5.170">
    <property type="match status" value="1"/>
</dbReference>
<protein>
    <submittedName>
        <fullName evidence="10">Basic-leucine zipper (BZIP) transcription factor</fullName>
    </submittedName>
</protein>
<evidence type="ECO:0000256" key="8">
    <source>
        <dbReference type="SAM" id="Coils"/>
    </source>
</evidence>
<sequence length="303" mass="33713">MAGKNSVCDIPADFKPILPPRKRARTQEEKEQRRIERILRNRRAAHQSREKKRLHLQHLEEKCHLLERILKTVDIEKLSLKDAKLGGMVNRWKELDCQTQSYNAAAKQEMDSAMRSPESLTSSSPEHKENLLSCTTNSLDVSAGSVLSSGPVSTEEMSSTSPFVLPFEENGCSVLDEAENSSISNSGNADILGQNYYQLTSTPFVKVEDDYSVFVGGELNGNQHIAEESLIDTNPVVLFDNHNTTTTNNNNINKNVASETNEGWNLLLTSSPELKPELADSESFDLVDPIGLDTWRNPAVIVT</sequence>
<keyword evidence="11" id="KW-1185">Reference proteome</keyword>
<dbReference type="InterPro" id="IPR004827">
    <property type="entry name" value="bZIP"/>
</dbReference>
<comment type="subcellular location">
    <subcellularLocation>
        <location evidence="1">Nucleus</location>
    </subcellularLocation>
</comment>
<keyword evidence="7" id="KW-0539">Nucleus</keyword>
<dbReference type="SUPFAM" id="SSF57959">
    <property type="entry name" value="Leucine zipper domain"/>
    <property type="match status" value="1"/>
</dbReference>
<evidence type="ECO:0000256" key="2">
    <source>
        <dbReference type="ARBA" id="ARBA00007163"/>
    </source>
</evidence>
<evidence type="ECO:0000313" key="11">
    <source>
        <dbReference type="Proteomes" id="UP000422736"/>
    </source>
</evidence>
<evidence type="ECO:0000256" key="4">
    <source>
        <dbReference type="ARBA" id="ARBA00023125"/>
    </source>
</evidence>
<evidence type="ECO:0000256" key="3">
    <source>
        <dbReference type="ARBA" id="ARBA00023015"/>
    </source>
</evidence>
<reference evidence="10 11" key="2">
    <citation type="submission" date="2019-11" db="EMBL/GenBank/DDBJ databases">
        <authorList>
            <person name="Lu H."/>
        </authorList>
    </citation>
    <scope>NUCLEOTIDE SEQUENCE [LARGE SCALE GENOMIC DNA]</scope>
    <source>
        <strain evidence="10 11">FIM1</strain>
    </source>
</reference>
<dbReference type="PROSITE" id="PS00036">
    <property type="entry name" value="BZIP_BASIC"/>
    <property type="match status" value="1"/>
</dbReference>
<dbReference type="PANTHER" id="PTHR46714">
    <property type="entry name" value="TRANSCRIPTIONAL ACTIVATOR HAC1"/>
    <property type="match status" value="1"/>
</dbReference>
<keyword evidence="5" id="KW-0804">Transcription</keyword>
<feature type="coiled-coil region" evidence="8">
    <location>
        <begin position="21"/>
        <end position="76"/>
    </location>
</feature>
<evidence type="ECO:0000313" key="10">
    <source>
        <dbReference type="EMBL" id="QGN14499.1"/>
    </source>
</evidence>
<gene>
    <name evidence="10" type="primary">HAC1</name>
    <name evidence="10" type="ORF">FIM1_1160</name>
</gene>
<feature type="domain" description="BZIP" evidence="9">
    <location>
        <begin position="37"/>
        <end position="51"/>
    </location>
</feature>
<dbReference type="CDD" id="cd14710">
    <property type="entry name" value="bZIP_HAC1-like"/>
    <property type="match status" value="1"/>
</dbReference>
<dbReference type="EMBL" id="CP015055">
    <property type="protein sequence ID" value="QGN14499.1"/>
    <property type="molecule type" value="Genomic_DNA"/>
</dbReference>